<evidence type="ECO:0000259" key="5">
    <source>
        <dbReference type="SMART" id="SM00198"/>
    </source>
</evidence>
<dbReference type="Pfam" id="PF00188">
    <property type="entry name" value="CAP"/>
    <property type="match status" value="1"/>
</dbReference>
<dbReference type="Gramene" id="Ma04_t29630.1">
    <property type="protein sequence ID" value="Ma04_p29630.1"/>
    <property type="gene ID" value="Ma04_g29630"/>
</dbReference>
<dbReference type="AlphaFoldDB" id="A0A804IVD1"/>
<dbReference type="CDD" id="cd05381">
    <property type="entry name" value="CAP_PR-1"/>
    <property type="match status" value="1"/>
</dbReference>
<dbReference type="Proteomes" id="UP000012960">
    <property type="component" value="Unplaced"/>
</dbReference>
<proteinExistence type="inferred from homology"/>
<protein>
    <submittedName>
        <fullName evidence="6">(wild Malaysian banana) hypothetical protein</fullName>
    </submittedName>
</protein>
<evidence type="ECO:0000256" key="1">
    <source>
        <dbReference type="ARBA" id="ARBA00009923"/>
    </source>
</evidence>
<reference evidence="7" key="2">
    <citation type="submission" date="2021-05" db="UniProtKB">
        <authorList>
            <consortium name="EnsemblPlants"/>
        </authorList>
    </citation>
    <scope>IDENTIFICATION</scope>
    <source>
        <strain evidence="7">subsp. malaccensis</strain>
    </source>
</reference>
<gene>
    <name evidence="6" type="ORF">GSMUA_135640.1</name>
</gene>
<evidence type="ECO:0000256" key="3">
    <source>
        <dbReference type="ARBA" id="ARBA00023157"/>
    </source>
</evidence>
<dbReference type="InterPro" id="IPR014044">
    <property type="entry name" value="CAP_dom"/>
</dbReference>
<dbReference type="EMBL" id="HG996469">
    <property type="protein sequence ID" value="CAG1843769.1"/>
    <property type="molecule type" value="Genomic_DNA"/>
</dbReference>
<keyword evidence="8" id="KW-1185">Reference proteome</keyword>
<name>A0A804IVD1_MUSAM</name>
<sequence>MRSSNPALAMLCTVALAMACTSTLAQNSPQDFVSPHNAARTAVGVVPVSWDSTVAAYAQNYANQRAADCQLVHSGGPYGENIFSGFGRDYTAADAIKYWVSEKQYYNHNSNKCAPNKVCGHYTQVVWRSSTAIGCGRVRCNSGGIFITCNYKPPGNIEGQSPY</sequence>
<evidence type="ECO:0000256" key="2">
    <source>
        <dbReference type="ARBA" id="ARBA00022729"/>
    </source>
</evidence>
<dbReference type="InterPro" id="IPR035940">
    <property type="entry name" value="CAP_sf"/>
</dbReference>
<evidence type="ECO:0000256" key="4">
    <source>
        <dbReference type="SAM" id="SignalP"/>
    </source>
</evidence>
<dbReference type="InterPro" id="IPR001283">
    <property type="entry name" value="CRISP-related"/>
</dbReference>
<dbReference type="EnsemblPlants" id="Ma04_t29630.1">
    <property type="protein sequence ID" value="Ma04_p29630.1"/>
    <property type="gene ID" value="Ma04_g29630"/>
</dbReference>
<accession>A0A804IVD1</accession>
<comment type="similarity">
    <text evidence="1">Belongs to the CRISP family.</text>
</comment>
<evidence type="ECO:0000313" key="8">
    <source>
        <dbReference type="Proteomes" id="UP000012960"/>
    </source>
</evidence>
<dbReference type="SMART" id="SM00198">
    <property type="entry name" value="SCP"/>
    <property type="match status" value="1"/>
</dbReference>
<dbReference type="FunFam" id="3.40.33.10:FF:000006">
    <property type="entry name" value="Putative pathogenesis-related protein 1"/>
    <property type="match status" value="1"/>
</dbReference>
<dbReference type="InterPro" id="IPR018244">
    <property type="entry name" value="Allrgn_V5/Tpx1_CS"/>
</dbReference>
<dbReference type="PANTHER" id="PTHR10334">
    <property type="entry name" value="CYSTEINE-RICH SECRETORY PROTEIN-RELATED"/>
    <property type="match status" value="1"/>
</dbReference>
<dbReference type="Gene3D" id="3.40.33.10">
    <property type="entry name" value="CAP"/>
    <property type="match status" value="1"/>
</dbReference>
<reference evidence="6" key="1">
    <citation type="submission" date="2021-03" db="EMBL/GenBank/DDBJ databases">
        <authorList>
            <consortium name="Genoscope - CEA"/>
            <person name="William W."/>
        </authorList>
    </citation>
    <scope>NUCLEOTIDE SEQUENCE</scope>
    <source>
        <strain evidence="6">Doubled-haploid Pahang</strain>
    </source>
</reference>
<dbReference type="PROSITE" id="PS01009">
    <property type="entry name" value="CRISP_1"/>
    <property type="match status" value="1"/>
</dbReference>
<feature type="domain" description="SCP" evidence="5">
    <location>
        <begin position="27"/>
        <end position="159"/>
    </location>
</feature>
<dbReference type="OMA" id="RTGDCAM"/>
<organism evidence="7 8">
    <name type="scientific">Musa acuminata subsp. malaccensis</name>
    <name type="common">Wild banana</name>
    <name type="synonym">Musa malaccensis</name>
    <dbReference type="NCBI Taxonomy" id="214687"/>
    <lineage>
        <taxon>Eukaryota</taxon>
        <taxon>Viridiplantae</taxon>
        <taxon>Streptophyta</taxon>
        <taxon>Embryophyta</taxon>
        <taxon>Tracheophyta</taxon>
        <taxon>Spermatophyta</taxon>
        <taxon>Magnoliopsida</taxon>
        <taxon>Liliopsida</taxon>
        <taxon>Zingiberales</taxon>
        <taxon>Musaceae</taxon>
        <taxon>Musa</taxon>
    </lineage>
</organism>
<evidence type="ECO:0000313" key="6">
    <source>
        <dbReference type="EMBL" id="CAG1843769.1"/>
    </source>
</evidence>
<dbReference type="PROSITE" id="PS51257">
    <property type="entry name" value="PROKAR_LIPOPROTEIN"/>
    <property type="match status" value="1"/>
</dbReference>
<dbReference type="GO" id="GO:0005615">
    <property type="term" value="C:extracellular space"/>
    <property type="evidence" value="ECO:0000318"/>
    <property type="project" value="GO_Central"/>
</dbReference>
<keyword evidence="3" id="KW-1015">Disulfide bond</keyword>
<dbReference type="PRINTS" id="PR00837">
    <property type="entry name" value="V5TPXLIKE"/>
</dbReference>
<feature type="signal peptide" evidence="4">
    <location>
        <begin position="1"/>
        <end position="25"/>
    </location>
</feature>
<dbReference type="SMR" id="A0A804IVD1"/>
<feature type="chain" id="PRO_5043242102" evidence="4">
    <location>
        <begin position="26"/>
        <end position="163"/>
    </location>
</feature>
<evidence type="ECO:0000313" key="7">
    <source>
        <dbReference type="EnsemblPlants" id="Ma04_p29630.1"/>
    </source>
</evidence>
<dbReference type="GO" id="GO:0098542">
    <property type="term" value="P:defense response to other organism"/>
    <property type="evidence" value="ECO:0007669"/>
    <property type="project" value="UniProtKB-ARBA"/>
</dbReference>
<keyword evidence="2 4" id="KW-0732">Signal</keyword>
<dbReference type="PROSITE" id="PS01010">
    <property type="entry name" value="CRISP_2"/>
    <property type="match status" value="1"/>
</dbReference>
<dbReference type="OrthoDB" id="337038at2759"/>
<dbReference type="SUPFAM" id="SSF55797">
    <property type="entry name" value="PR-1-like"/>
    <property type="match status" value="1"/>
</dbReference>